<dbReference type="InterPro" id="IPR036259">
    <property type="entry name" value="MFS_trans_sf"/>
</dbReference>
<keyword evidence="6 8" id="KW-1133">Transmembrane helix</keyword>
<dbReference type="Gene3D" id="1.20.1250.20">
    <property type="entry name" value="MFS general substrate transporter like domains"/>
    <property type="match status" value="2"/>
</dbReference>
<feature type="transmembrane region" description="Helical" evidence="8">
    <location>
        <begin position="217"/>
        <end position="241"/>
    </location>
</feature>
<feature type="transmembrane region" description="Helical" evidence="8">
    <location>
        <begin position="148"/>
        <end position="166"/>
    </location>
</feature>
<evidence type="ECO:0000256" key="5">
    <source>
        <dbReference type="ARBA" id="ARBA00022692"/>
    </source>
</evidence>
<feature type="transmembrane region" description="Helical" evidence="8">
    <location>
        <begin position="253"/>
        <end position="270"/>
    </location>
</feature>
<evidence type="ECO:0000256" key="3">
    <source>
        <dbReference type="ARBA" id="ARBA00022475"/>
    </source>
</evidence>
<protein>
    <submittedName>
        <fullName evidence="10">Putative 3-phenylpropionic acid transporter</fullName>
    </submittedName>
</protein>
<comment type="subcellular location">
    <subcellularLocation>
        <location evidence="1">Cell inner membrane</location>
        <topology evidence="1">Multi-pass membrane protein</topology>
    </subcellularLocation>
</comment>
<evidence type="ECO:0000256" key="6">
    <source>
        <dbReference type="ARBA" id="ARBA00022989"/>
    </source>
</evidence>
<feature type="transmembrane region" description="Helical" evidence="8">
    <location>
        <begin position="282"/>
        <end position="301"/>
    </location>
</feature>
<accession>A0A1J5QQK2</accession>
<evidence type="ECO:0000259" key="9">
    <source>
        <dbReference type="Pfam" id="PF12832"/>
    </source>
</evidence>
<keyword evidence="5 8" id="KW-0812">Transmembrane</keyword>
<dbReference type="PANTHER" id="PTHR23522:SF10">
    <property type="entry name" value="3-PHENYLPROPIONIC ACID TRANSPORTER-RELATED"/>
    <property type="match status" value="1"/>
</dbReference>
<gene>
    <name evidence="10" type="primary">hcaT_6</name>
    <name evidence="10" type="ORF">GALL_360610</name>
</gene>
<evidence type="ECO:0000313" key="10">
    <source>
        <dbReference type="EMBL" id="OIQ82159.1"/>
    </source>
</evidence>
<dbReference type="NCBIfam" id="NF037955">
    <property type="entry name" value="mfs"/>
    <property type="match status" value="1"/>
</dbReference>
<dbReference type="GO" id="GO:0030395">
    <property type="term" value="F:lactose binding"/>
    <property type="evidence" value="ECO:0007669"/>
    <property type="project" value="TreeGrafter"/>
</dbReference>
<feature type="transmembrane region" description="Helical" evidence="8">
    <location>
        <begin position="371"/>
        <end position="390"/>
    </location>
</feature>
<dbReference type="SUPFAM" id="SSF103473">
    <property type="entry name" value="MFS general substrate transporter"/>
    <property type="match status" value="1"/>
</dbReference>
<name>A0A1J5QQK2_9ZZZZ</name>
<keyword evidence="2" id="KW-0813">Transport</keyword>
<evidence type="ECO:0000256" key="2">
    <source>
        <dbReference type="ARBA" id="ARBA00022448"/>
    </source>
</evidence>
<reference evidence="10" key="1">
    <citation type="submission" date="2016-10" db="EMBL/GenBank/DDBJ databases">
        <title>Sequence of Gallionella enrichment culture.</title>
        <authorList>
            <person name="Poehlein A."/>
            <person name="Muehling M."/>
            <person name="Daniel R."/>
        </authorList>
    </citation>
    <scope>NUCLEOTIDE SEQUENCE</scope>
</reference>
<dbReference type="PANTHER" id="PTHR23522">
    <property type="entry name" value="BLL5896 PROTEIN"/>
    <property type="match status" value="1"/>
</dbReference>
<dbReference type="InterPro" id="IPR026032">
    <property type="entry name" value="HcaT-like"/>
</dbReference>
<dbReference type="Pfam" id="PF12832">
    <property type="entry name" value="MFS_1_like"/>
    <property type="match status" value="1"/>
</dbReference>
<feature type="transmembrane region" description="Helical" evidence="8">
    <location>
        <begin position="21"/>
        <end position="43"/>
    </location>
</feature>
<keyword evidence="3" id="KW-1003">Cell membrane</keyword>
<evidence type="ECO:0000256" key="1">
    <source>
        <dbReference type="ARBA" id="ARBA00004429"/>
    </source>
</evidence>
<feature type="transmembrane region" description="Helical" evidence="8">
    <location>
        <begin position="307"/>
        <end position="330"/>
    </location>
</feature>
<feature type="transmembrane region" description="Helical" evidence="8">
    <location>
        <begin position="55"/>
        <end position="75"/>
    </location>
</feature>
<feature type="transmembrane region" description="Helical" evidence="8">
    <location>
        <begin position="342"/>
        <end position="365"/>
    </location>
</feature>
<proteinExistence type="predicted"/>
<feature type="transmembrane region" description="Helical" evidence="8">
    <location>
        <begin position="111"/>
        <end position="136"/>
    </location>
</feature>
<feature type="transmembrane region" description="Helical" evidence="8">
    <location>
        <begin position="87"/>
        <end position="105"/>
    </location>
</feature>
<feature type="domain" description="Major facilitator superfamily associated" evidence="9">
    <location>
        <begin position="22"/>
        <end position="375"/>
    </location>
</feature>
<dbReference type="GO" id="GO:0005886">
    <property type="term" value="C:plasma membrane"/>
    <property type="evidence" value="ECO:0007669"/>
    <property type="project" value="UniProtKB-SubCell"/>
</dbReference>
<dbReference type="PIRSF" id="PIRSF004925">
    <property type="entry name" value="HcaT"/>
    <property type="match status" value="1"/>
</dbReference>
<evidence type="ECO:0000256" key="8">
    <source>
        <dbReference type="SAM" id="Phobius"/>
    </source>
</evidence>
<evidence type="ECO:0000256" key="7">
    <source>
        <dbReference type="ARBA" id="ARBA00023136"/>
    </source>
</evidence>
<organism evidence="10">
    <name type="scientific">mine drainage metagenome</name>
    <dbReference type="NCBI Taxonomy" id="410659"/>
    <lineage>
        <taxon>unclassified sequences</taxon>
        <taxon>metagenomes</taxon>
        <taxon>ecological metagenomes</taxon>
    </lineage>
</organism>
<keyword evidence="4" id="KW-0997">Cell inner membrane</keyword>
<evidence type="ECO:0000256" key="4">
    <source>
        <dbReference type="ARBA" id="ARBA00022519"/>
    </source>
</evidence>
<dbReference type="InterPro" id="IPR024989">
    <property type="entry name" value="MFS_assoc_dom"/>
</dbReference>
<dbReference type="GO" id="GO:0015528">
    <property type="term" value="F:lactose:proton symporter activity"/>
    <property type="evidence" value="ECO:0007669"/>
    <property type="project" value="TreeGrafter"/>
</dbReference>
<dbReference type="AlphaFoldDB" id="A0A1J5QQK2"/>
<keyword evidence="7 8" id="KW-0472">Membrane</keyword>
<feature type="transmembrane region" description="Helical" evidence="8">
    <location>
        <begin position="172"/>
        <end position="189"/>
    </location>
</feature>
<sequence length="397" mass="43772">MKFTPVATGIEGKMAGMQGLPYWRLSSFYFFYFAFVGAFTPYWGLYLKSLEFSAFQIGVLMSLLQLARIFAPNLWGWLADHTGRRVAVVQLAALLSLSSYLGVFAGDSFVWLFAVMLIMSMFWSASLPLVEAITLGHLGDGAEGYGRIRLWGSIGFIVAVIALGYVLDHAAVRALLWTVLGLKVGVLLFSRNIPESRVVAHQDDDLSVWHIVRRPQVAVLLAACFLMAAAHGVYYTFYSIYLVDHGYSKGAVGWLWALGVICEVLVFLWMPRLTASFGLYRILLASFLLATLRFLMIGWGVDWLWLLLLAQVLHAASFGSYHAAAVALFHRHFRGRHQAKGQGLYTSISYGLGGTLGGLGSGYAWESLGPGWAFTLSALCALLGFVVLAWRIKVNVA</sequence>
<comment type="caution">
    <text evidence="10">The sequence shown here is derived from an EMBL/GenBank/DDBJ whole genome shotgun (WGS) entry which is preliminary data.</text>
</comment>
<dbReference type="EMBL" id="MLJW01000836">
    <property type="protein sequence ID" value="OIQ82159.1"/>
    <property type="molecule type" value="Genomic_DNA"/>
</dbReference>